<evidence type="ECO:0000259" key="15">
    <source>
        <dbReference type="PROSITE" id="PS50011"/>
    </source>
</evidence>
<dbReference type="SUPFAM" id="SSF56112">
    <property type="entry name" value="Protein kinase-like (PK-like)"/>
    <property type="match status" value="1"/>
</dbReference>
<dbReference type="PROSITE" id="PS00108">
    <property type="entry name" value="PROTEIN_KINASE_ST"/>
    <property type="match status" value="1"/>
</dbReference>
<dbReference type="GO" id="GO:0005524">
    <property type="term" value="F:ATP binding"/>
    <property type="evidence" value="ECO:0007669"/>
    <property type="project" value="UniProtKB-KW"/>
</dbReference>
<feature type="region of interest" description="Disordered" evidence="14">
    <location>
        <begin position="1"/>
        <end position="292"/>
    </location>
</feature>
<feature type="compositionally biased region" description="Basic residues" evidence="14">
    <location>
        <begin position="117"/>
        <end position="126"/>
    </location>
</feature>
<keyword evidence="10" id="KW-0131">Cell cycle</keyword>
<comment type="catalytic activity">
    <reaction evidence="12">
        <text>L-seryl-[protein] + ATP = O-phospho-L-seryl-[protein] + ADP + H(+)</text>
        <dbReference type="Rhea" id="RHEA:17989"/>
        <dbReference type="Rhea" id="RHEA-COMP:9863"/>
        <dbReference type="Rhea" id="RHEA-COMP:11604"/>
        <dbReference type="ChEBI" id="CHEBI:15378"/>
        <dbReference type="ChEBI" id="CHEBI:29999"/>
        <dbReference type="ChEBI" id="CHEBI:30616"/>
        <dbReference type="ChEBI" id="CHEBI:83421"/>
        <dbReference type="ChEBI" id="CHEBI:456216"/>
        <dbReference type="EC" id="2.7.11.22"/>
    </reaction>
</comment>
<name>A0AAV7XLV8_9NEOP</name>
<organism evidence="16 17">
    <name type="scientific">Megalurothrips usitatus</name>
    <name type="common">bean blossom thrips</name>
    <dbReference type="NCBI Taxonomy" id="439358"/>
    <lineage>
        <taxon>Eukaryota</taxon>
        <taxon>Metazoa</taxon>
        <taxon>Ecdysozoa</taxon>
        <taxon>Arthropoda</taxon>
        <taxon>Hexapoda</taxon>
        <taxon>Insecta</taxon>
        <taxon>Pterygota</taxon>
        <taxon>Neoptera</taxon>
        <taxon>Paraneoptera</taxon>
        <taxon>Thysanoptera</taxon>
        <taxon>Terebrantia</taxon>
        <taxon>Thripoidea</taxon>
        <taxon>Thripidae</taxon>
        <taxon>Megalurothrips</taxon>
    </lineage>
</organism>
<comment type="similarity">
    <text evidence="2">Belongs to the protein kinase superfamily. CMGC Ser/Thr protein kinase family. CDC2/CDKX subfamily.</text>
</comment>
<dbReference type="EMBL" id="JAPTSV010000006">
    <property type="protein sequence ID" value="KAJ1527126.1"/>
    <property type="molecule type" value="Genomic_DNA"/>
</dbReference>
<evidence type="ECO:0000313" key="17">
    <source>
        <dbReference type="Proteomes" id="UP001075354"/>
    </source>
</evidence>
<evidence type="ECO:0000256" key="2">
    <source>
        <dbReference type="ARBA" id="ARBA00006485"/>
    </source>
</evidence>
<accession>A0AAV7XLV8</accession>
<dbReference type="GO" id="GO:0007346">
    <property type="term" value="P:regulation of mitotic cell cycle"/>
    <property type="evidence" value="ECO:0007669"/>
    <property type="project" value="TreeGrafter"/>
</dbReference>
<dbReference type="Pfam" id="PF00069">
    <property type="entry name" value="Pkinase"/>
    <property type="match status" value="1"/>
</dbReference>
<feature type="compositionally biased region" description="Basic and acidic residues" evidence="14">
    <location>
        <begin position="406"/>
        <end position="415"/>
    </location>
</feature>
<dbReference type="PANTHER" id="PTHR24056">
    <property type="entry name" value="CELL DIVISION PROTEIN KINASE"/>
    <property type="match status" value="1"/>
</dbReference>
<feature type="compositionally biased region" description="Basic and acidic residues" evidence="14">
    <location>
        <begin position="102"/>
        <end position="116"/>
    </location>
</feature>
<feature type="domain" description="Protein kinase" evidence="15">
    <location>
        <begin position="501"/>
        <end position="789"/>
    </location>
</feature>
<keyword evidence="6" id="KW-0808">Transferase</keyword>
<keyword evidence="4" id="KW-0723">Serine/threonine-protein kinase</keyword>
<dbReference type="InterPro" id="IPR045267">
    <property type="entry name" value="CDK11/PITSLRE_STKc"/>
</dbReference>
<dbReference type="FunFam" id="1.10.510.10:FF:000124">
    <property type="entry name" value="cyclin-dependent kinase 11B isoform X1"/>
    <property type="match status" value="1"/>
</dbReference>
<feature type="compositionally biased region" description="Basic and acidic residues" evidence="14">
    <location>
        <begin position="127"/>
        <end position="264"/>
    </location>
</feature>
<reference evidence="16" key="1">
    <citation type="submission" date="2022-12" db="EMBL/GenBank/DDBJ databases">
        <title>Chromosome-level genome assembly of the bean flower thrips Megalurothrips usitatus.</title>
        <authorList>
            <person name="Ma L."/>
            <person name="Liu Q."/>
            <person name="Li H."/>
            <person name="Cai W."/>
        </authorList>
    </citation>
    <scope>NUCLEOTIDE SEQUENCE</scope>
    <source>
        <strain evidence="16">Cailab_2022a</strain>
    </source>
</reference>
<dbReference type="GO" id="GO:0004693">
    <property type="term" value="F:cyclin-dependent protein serine/threonine kinase activity"/>
    <property type="evidence" value="ECO:0007669"/>
    <property type="project" value="UniProtKB-EC"/>
</dbReference>
<gene>
    <name evidence="16" type="ORF">ONE63_008660</name>
</gene>
<evidence type="ECO:0000256" key="9">
    <source>
        <dbReference type="ARBA" id="ARBA00022840"/>
    </source>
</evidence>
<dbReference type="Gene3D" id="1.10.510.10">
    <property type="entry name" value="Transferase(Phosphotransferase) domain 1"/>
    <property type="match status" value="1"/>
</dbReference>
<feature type="compositionally biased region" description="Basic and acidic residues" evidence="14">
    <location>
        <begin position="349"/>
        <end position="371"/>
    </location>
</feature>
<dbReference type="InterPro" id="IPR011009">
    <property type="entry name" value="Kinase-like_dom_sf"/>
</dbReference>
<feature type="region of interest" description="Disordered" evidence="14">
    <location>
        <begin position="349"/>
        <end position="485"/>
    </location>
</feature>
<evidence type="ECO:0000256" key="11">
    <source>
        <dbReference type="ARBA" id="ARBA00047811"/>
    </source>
</evidence>
<feature type="compositionally biased region" description="Basic residues" evidence="14">
    <location>
        <begin position="61"/>
        <end position="70"/>
    </location>
</feature>
<dbReference type="InterPro" id="IPR008271">
    <property type="entry name" value="Ser/Thr_kinase_AS"/>
</dbReference>
<keyword evidence="17" id="KW-1185">Reference proteome</keyword>
<evidence type="ECO:0000256" key="12">
    <source>
        <dbReference type="ARBA" id="ARBA00048367"/>
    </source>
</evidence>
<feature type="compositionally biased region" description="Acidic residues" evidence="14">
    <location>
        <begin position="394"/>
        <end position="405"/>
    </location>
</feature>
<dbReference type="GO" id="GO:0005634">
    <property type="term" value="C:nucleus"/>
    <property type="evidence" value="ECO:0007669"/>
    <property type="project" value="TreeGrafter"/>
</dbReference>
<evidence type="ECO:0000256" key="13">
    <source>
        <dbReference type="ARBA" id="ARBA00079859"/>
    </source>
</evidence>
<keyword evidence="8" id="KW-0418">Kinase</keyword>
<dbReference type="PANTHER" id="PTHR24056:SF107">
    <property type="entry name" value="CYCLIN-DEPENDENT KINASE 11A-RELATED"/>
    <property type="match status" value="1"/>
</dbReference>
<comment type="catalytic activity">
    <reaction evidence="11">
        <text>L-threonyl-[protein] + ATP = O-phospho-L-threonyl-[protein] + ADP + H(+)</text>
        <dbReference type="Rhea" id="RHEA:46608"/>
        <dbReference type="Rhea" id="RHEA-COMP:11060"/>
        <dbReference type="Rhea" id="RHEA-COMP:11605"/>
        <dbReference type="ChEBI" id="CHEBI:15378"/>
        <dbReference type="ChEBI" id="CHEBI:30013"/>
        <dbReference type="ChEBI" id="CHEBI:30616"/>
        <dbReference type="ChEBI" id="CHEBI:61977"/>
        <dbReference type="ChEBI" id="CHEBI:456216"/>
        <dbReference type="EC" id="2.7.11.22"/>
    </reaction>
</comment>
<dbReference type="SMART" id="SM00220">
    <property type="entry name" value="S_TKc"/>
    <property type="match status" value="1"/>
</dbReference>
<evidence type="ECO:0000256" key="8">
    <source>
        <dbReference type="ARBA" id="ARBA00022777"/>
    </source>
</evidence>
<feature type="compositionally biased region" description="Basic and acidic residues" evidence="14">
    <location>
        <begin position="273"/>
        <end position="292"/>
    </location>
</feature>
<dbReference type="FunFam" id="3.30.200.20:FF:000054">
    <property type="entry name" value="Cyclin-dependent kinase 11B"/>
    <property type="match status" value="1"/>
</dbReference>
<feature type="compositionally biased region" description="Basic and acidic residues" evidence="14">
    <location>
        <begin position="15"/>
        <end position="31"/>
    </location>
</feature>
<dbReference type="CDD" id="cd07843">
    <property type="entry name" value="STKc_CDC2L1"/>
    <property type="match status" value="1"/>
</dbReference>
<evidence type="ECO:0000256" key="3">
    <source>
        <dbReference type="ARBA" id="ARBA00012425"/>
    </source>
</evidence>
<evidence type="ECO:0000256" key="7">
    <source>
        <dbReference type="ARBA" id="ARBA00022741"/>
    </source>
</evidence>
<dbReference type="Gene3D" id="3.30.200.20">
    <property type="entry name" value="Phosphorylase Kinase, domain 1"/>
    <property type="match status" value="1"/>
</dbReference>
<evidence type="ECO:0000256" key="14">
    <source>
        <dbReference type="SAM" id="MobiDB-lite"/>
    </source>
</evidence>
<evidence type="ECO:0000256" key="6">
    <source>
        <dbReference type="ARBA" id="ARBA00022679"/>
    </source>
</evidence>
<dbReference type="Proteomes" id="UP001075354">
    <property type="component" value="Chromosome 6"/>
</dbReference>
<sequence length="862" mass="100060">MSDSDASMDYQSEDGEIKIQKSPLGKDKHNDGLPFSLSDEDAEDTTDSLDIKPPQANVHSIKSRSHREKRSHRDKERRAFASGHPSHARAEERPHKKGHHRSREERHRERREERHREREKRHHRDKHGVPAEAKKERLEYGVDELRHKDDSAYRNHREDKQDTNRSYRDVLEGRRGDTRDVHSSRELRDPRDPRDIREVREIREVRDPREFRDIREREKERMEKRDEQSRDRSHKEKTALGDRRPDDLRDRILDRRRDGESHHHERERHKRERREAHLQLEHRHQQQLEQQRHQLVLQEQILPSIKETPQERAEREERECRRLKLLEAASLTEREMVRQKEVYKRELEARRARRQVEEEKERALENIAIKRERSRSRERRQLVGDDSEVVLSEASDDDEIQDEDLDLVRGPKRSADSGSGGSVASSSSSSGGDESDDTGSERRVSEGDEDPVQRKNGTEDGHKAENGNISTPPPARPADDGLEQLPPYYPAIQGCRSVEEFVCINRIEEGTYGVVYRAKEKRTGEIVALKRLKMEKEKEGFPITSLREINTLLKAQHKNIVTVREIVVGSNMDKIFIVMDYVAHDLKSLMETMRHKKQVFLPGEVKCLMQQLLSAVHHLHDNWILHRDLKTSNLLLSHEGVLKVGDFGLAREYGSPLKSYTPIVVTLWYRSPELLLGAKEYSTPVDIWSVGCIYAEFLLMEALFPGKSEMDQLNRLFKELGTPNEDIWPGYNQLPLVQKCNFSDYPISNLRTKFATMLTELGIDLLNKFLTYDPVQRITADEALAHSYFKEVPLAIDPAMFPTWPAKSELVHRKAASPKPPSGGKAYKQLGDGDDDIAAIGFHMGTTQMERTRLGAGFSLKF</sequence>
<evidence type="ECO:0000313" key="16">
    <source>
        <dbReference type="EMBL" id="KAJ1527126.1"/>
    </source>
</evidence>
<evidence type="ECO:0000256" key="1">
    <source>
        <dbReference type="ARBA" id="ARBA00001946"/>
    </source>
</evidence>
<dbReference type="InterPro" id="IPR050108">
    <property type="entry name" value="CDK"/>
</dbReference>
<feature type="compositionally biased region" description="Acidic residues" evidence="14">
    <location>
        <begin position="38"/>
        <end position="47"/>
    </location>
</feature>
<evidence type="ECO:0000256" key="10">
    <source>
        <dbReference type="ARBA" id="ARBA00023306"/>
    </source>
</evidence>
<dbReference type="PROSITE" id="PS50011">
    <property type="entry name" value="PROTEIN_KINASE_DOM"/>
    <property type="match status" value="1"/>
</dbReference>
<evidence type="ECO:0000256" key="4">
    <source>
        <dbReference type="ARBA" id="ARBA00022527"/>
    </source>
</evidence>
<dbReference type="AlphaFoldDB" id="A0AAV7XLV8"/>
<dbReference type="InterPro" id="IPR000719">
    <property type="entry name" value="Prot_kinase_dom"/>
</dbReference>
<comment type="caution">
    <text evidence="16">The sequence shown here is derived from an EMBL/GenBank/DDBJ whole genome shotgun (WGS) entry which is preliminary data.</text>
</comment>
<keyword evidence="9" id="KW-0067">ATP-binding</keyword>
<protein>
    <recommendedName>
        <fullName evidence="3">cyclin-dependent kinase</fullName>
        <ecNumber evidence="3">2.7.11.22</ecNumber>
    </recommendedName>
    <alternativeName>
        <fullName evidence="13">Galactosyltransferase-associated protein kinase p58/GTA</fullName>
    </alternativeName>
</protein>
<feature type="compositionally biased region" description="Basic and acidic residues" evidence="14">
    <location>
        <begin position="439"/>
        <end position="465"/>
    </location>
</feature>
<comment type="cofactor">
    <cofactor evidence="1">
        <name>Mg(2+)</name>
        <dbReference type="ChEBI" id="CHEBI:18420"/>
    </cofactor>
</comment>
<dbReference type="EC" id="2.7.11.22" evidence="3"/>
<evidence type="ECO:0000256" key="5">
    <source>
        <dbReference type="ARBA" id="ARBA00022553"/>
    </source>
</evidence>
<feature type="compositionally biased region" description="Low complexity" evidence="14">
    <location>
        <begin position="422"/>
        <end position="432"/>
    </location>
</feature>
<keyword evidence="7" id="KW-0547">Nucleotide-binding</keyword>
<proteinExistence type="inferred from homology"/>
<keyword evidence="5" id="KW-0597">Phosphoprotein</keyword>